<dbReference type="RefSeq" id="WP_283172197.1">
    <property type="nucleotide sequence ID" value="NZ_JAPNOA010000007.1"/>
</dbReference>
<dbReference type="Gene3D" id="1.10.3330.10">
    <property type="entry name" value="Oxo-4-hydroxy-4-carboxy-5-ureidoimidazoline decarboxylase"/>
    <property type="match status" value="1"/>
</dbReference>
<keyword evidence="4" id="KW-0659">Purine metabolism</keyword>
<dbReference type="GO" id="GO:0006144">
    <property type="term" value="P:purine nucleobase metabolic process"/>
    <property type="evidence" value="ECO:0007669"/>
    <property type="project" value="UniProtKB-KW"/>
</dbReference>
<sequence>MSNPISAMTLAQLNALSETDATTAFMQCCVAERWVAAMVAARPFESRQQLLDLADSFWEALVEADFLQAFEGHPKIGDVTSLKQKYASTKQLAAGEQSSVNSASDEVIQALAEGNQHYEQRYGFIFIVCATGKTAAEMLALLQARLHNERDIEIQLAAAEQAKITRIRINKLLAADAASTQE</sequence>
<evidence type="ECO:0000256" key="4">
    <source>
        <dbReference type="ARBA" id="ARBA00022631"/>
    </source>
</evidence>
<evidence type="ECO:0000256" key="5">
    <source>
        <dbReference type="ARBA" id="ARBA00022793"/>
    </source>
</evidence>
<evidence type="ECO:0000256" key="3">
    <source>
        <dbReference type="ARBA" id="ARBA00012257"/>
    </source>
</evidence>
<evidence type="ECO:0000259" key="7">
    <source>
        <dbReference type="Pfam" id="PF09349"/>
    </source>
</evidence>
<dbReference type="EC" id="4.1.1.97" evidence="3"/>
<dbReference type="NCBIfam" id="NF010372">
    <property type="entry name" value="PRK13798.1"/>
    <property type="match status" value="1"/>
</dbReference>
<dbReference type="PANTHER" id="PTHR43466">
    <property type="entry name" value="2-OXO-4-HYDROXY-4-CARBOXY-5-UREIDOIMIDAZOLINE DECARBOXYLASE-RELATED"/>
    <property type="match status" value="1"/>
</dbReference>
<evidence type="ECO:0000313" key="9">
    <source>
        <dbReference type="Proteomes" id="UP001150830"/>
    </source>
</evidence>
<keyword evidence="9" id="KW-1185">Reference proteome</keyword>
<feature type="domain" description="Oxo-4-hydroxy-4-carboxy-5-ureidoimidazoline decarboxylase" evidence="7">
    <location>
        <begin position="14"/>
        <end position="170"/>
    </location>
</feature>
<dbReference type="GO" id="GO:0019628">
    <property type="term" value="P:urate catabolic process"/>
    <property type="evidence" value="ECO:0007669"/>
    <property type="project" value="TreeGrafter"/>
</dbReference>
<dbReference type="Pfam" id="PF09349">
    <property type="entry name" value="OHCU_decarbox"/>
    <property type="match status" value="1"/>
</dbReference>
<evidence type="ECO:0000256" key="1">
    <source>
        <dbReference type="ARBA" id="ARBA00001163"/>
    </source>
</evidence>
<comment type="pathway">
    <text evidence="2">Purine metabolism; urate degradation; (S)-allantoin from urate: step 3/3.</text>
</comment>
<proteinExistence type="predicted"/>
<dbReference type="GO" id="GO:0051997">
    <property type="term" value="F:2-oxo-4-hydroxy-4-carboxy-5-ureidoimidazoline decarboxylase activity"/>
    <property type="evidence" value="ECO:0007669"/>
    <property type="project" value="UniProtKB-EC"/>
</dbReference>
<reference evidence="8" key="1">
    <citation type="submission" date="2022-11" db="EMBL/GenBank/DDBJ databases">
        <title>Parathalassolutuus dongxingensis gen. nov., sp. nov., a novel member of family Oceanospirillaceae isolated from a coastal shrimp pond in Guangxi, China.</title>
        <authorList>
            <person name="Chen H."/>
        </authorList>
    </citation>
    <scope>NUCLEOTIDE SEQUENCE</scope>
    <source>
        <strain evidence="8">G-43</strain>
    </source>
</reference>
<organism evidence="8 9">
    <name type="scientific">Parathalassolituus penaei</name>
    <dbReference type="NCBI Taxonomy" id="2997323"/>
    <lineage>
        <taxon>Bacteria</taxon>
        <taxon>Pseudomonadati</taxon>
        <taxon>Pseudomonadota</taxon>
        <taxon>Gammaproteobacteria</taxon>
        <taxon>Oceanospirillales</taxon>
        <taxon>Oceanospirillaceae</taxon>
        <taxon>Parathalassolituus</taxon>
    </lineage>
</organism>
<name>A0A9X3EAJ0_9GAMM</name>
<accession>A0A9X3EAJ0</accession>
<keyword evidence="5" id="KW-0210">Decarboxylase</keyword>
<comment type="catalytic activity">
    <reaction evidence="1">
        <text>5-hydroxy-2-oxo-4-ureido-2,5-dihydro-1H-imidazole-5-carboxylate + H(+) = (S)-allantoin + CO2</text>
        <dbReference type="Rhea" id="RHEA:26301"/>
        <dbReference type="ChEBI" id="CHEBI:15378"/>
        <dbReference type="ChEBI" id="CHEBI:15678"/>
        <dbReference type="ChEBI" id="CHEBI:16526"/>
        <dbReference type="ChEBI" id="CHEBI:58639"/>
        <dbReference type="EC" id="4.1.1.97"/>
    </reaction>
</comment>
<comment type="caution">
    <text evidence="8">The sequence shown here is derived from an EMBL/GenBank/DDBJ whole genome shotgun (WGS) entry which is preliminary data.</text>
</comment>
<keyword evidence="6 8" id="KW-0456">Lyase</keyword>
<gene>
    <name evidence="8" type="primary">uraD</name>
    <name evidence="8" type="ORF">OUO13_02145</name>
</gene>
<dbReference type="EMBL" id="JAPNOA010000007">
    <property type="protein sequence ID" value="MCY0963978.1"/>
    <property type="molecule type" value="Genomic_DNA"/>
</dbReference>
<dbReference type="InterPro" id="IPR018020">
    <property type="entry name" value="OHCU_decarboxylase"/>
</dbReference>
<dbReference type="InterPro" id="IPR036778">
    <property type="entry name" value="OHCU_decarboxylase_sf"/>
</dbReference>
<dbReference type="InterPro" id="IPR017595">
    <property type="entry name" value="OHCU_decarboxylase-2"/>
</dbReference>
<protein>
    <recommendedName>
        <fullName evidence="3">2-oxo-4-hydroxy-4-carboxy-5-ureidoimidazoline decarboxylase</fullName>
        <ecNumber evidence="3">4.1.1.97</ecNumber>
    </recommendedName>
</protein>
<dbReference type="Proteomes" id="UP001150830">
    <property type="component" value="Unassembled WGS sequence"/>
</dbReference>
<evidence type="ECO:0000256" key="2">
    <source>
        <dbReference type="ARBA" id="ARBA00004754"/>
    </source>
</evidence>
<evidence type="ECO:0000313" key="8">
    <source>
        <dbReference type="EMBL" id="MCY0963978.1"/>
    </source>
</evidence>
<dbReference type="AlphaFoldDB" id="A0A9X3EAJ0"/>
<dbReference type="SUPFAM" id="SSF158694">
    <property type="entry name" value="UraD-Like"/>
    <property type="match status" value="1"/>
</dbReference>
<dbReference type="PANTHER" id="PTHR43466:SF1">
    <property type="entry name" value="2-OXO-4-HYDROXY-4-CARBOXY-5-UREIDOIMIDAZOLINE DECARBOXYLASE-RELATED"/>
    <property type="match status" value="1"/>
</dbReference>
<evidence type="ECO:0000256" key="6">
    <source>
        <dbReference type="ARBA" id="ARBA00023239"/>
    </source>
</evidence>
<dbReference type="NCBIfam" id="TIGR03180">
    <property type="entry name" value="UraD_2"/>
    <property type="match status" value="1"/>
</dbReference>